<evidence type="ECO:0000256" key="4">
    <source>
        <dbReference type="ARBA" id="ARBA00022737"/>
    </source>
</evidence>
<evidence type="ECO:0000256" key="6">
    <source>
        <dbReference type="ARBA" id="ARBA00023139"/>
    </source>
</evidence>
<dbReference type="InterPro" id="IPR049890">
    <property type="entry name" value="VlpA-F-like_signal"/>
</dbReference>
<sequence length="430" mass="46604">MKKSKFVLLGSVASLVSIPFVAAKCGGTKDEEKKPADTQGRGQKNPGDNQNSGTENGGNSNGNSATTNEKKSLSVLISNENQQLGEINKKDKDSILDALLAKNKALNLDKSQLDVKDIKDGSAVVFAKNDSKKYRGQILVSFTLNASRTPENSGGEITTEKRSLPALISNQGQQLDKINKKDKDSILDALLAKNKALNLDKSQLDVKDIKDGSAVVFAKNDSKKYRGQILVSFTLNASRTPENSGGEITTEKRSLPALISNQGQQLDKINKKDKDSILDALLAKNKALNLDKSQLDVKDIKDGSAVVFAKNDSKKYRGQILVSFTLNASRTPENSGGEITTEKRSLPALISNQGQQLDKINKKDKDSILDALLAKNKALNLDKSQLDVKDIKDGSAVVFAKNDSKKYRGQILVSFTLNASRTPENSGRTR</sequence>
<dbReference type="GO" id="GO:0005886">
    <property type="term" value="C:plasma membrane"/>
    <property type="evidence" value="ECO:0007669"/>
    <property type="project" value="UniProtKB-SubCell"/>
</dbReference>
<evidence type="ECO:0000313" key="10">
    <source>
        <dbReference type="EMBL" id="AAO39840.1"/>
    </source>
</evidence>
<keyword evidence="6" id="KW-0564">Palmitate</keyword>
<proteinExistence type="predicted"/>
<reference evidence="10" key="1">
    <citation type="journal article" date="2003" name="Infect. Immun.">
        <title>Variable lipoprotein genes of Mycoplasma agalactiae are activated in vivo by promoter addition via site-specific DNA inversions.</title>
        <authorList>
            <person name="Flitman-Tene R."/>
            <person name="Mudahi-Orenstein S."/>
            <person name="Levisohn S."/>
            <person name="Yogev D."/>
        </authorList>
    </citation>
    <scope>NUCLEOTIDE SEQUENCE</scope>
    <source>
        <strain evidence="10">variant 627#3</strain>
    </source>
</reference>
<keyword evidence="7" id="KW-0449">Lipoprotein</keyword>
<evidence type="ECO:0000256" key="9">
    <source>
        <dbReference type="SAM" id="SignalP"/>
    </source>
</evidence>
<keyword evidence="4" id="KW-0677">Repeat</keyword>
<keyword evidence="3 9" id="KW-0732">Signal</keyword>
<evidence type="ECO:0000256" key="3">
    <source>
        <dbReference type="ARBA" id="ARBA00022729"/>
    </source>
</evidence>
<evidence type="ECO:0000256" key="7">
    <source>
        <dbReference type="ARBA" id="ARBA00023288"/>
    </source>
</evidence>
<dbReference type="AlphaFoldDB" id="Q7X2Q1"/>
<dbReference type="EMBL" id="AY195887">
    <property type="protein sequence ID" value="AAO39840.1"/>
    <property type="molecule type" value="Genomic_DNA"/>
</dbReference>
<comment type="subcellular location">
    <subcellularLocation>
        <location evidence="1">Cell membrane</location>
        <topology evidence="1">Lipid-anchor</topology>
    </subcellularLocation>
</comment>
<gene>
    <name evidence="10" type="primary">avgE</name>
</gene>
<feature type="compositionally biased region" description="Basic and acidic residues" evidence="8">
    <location>
        <begin position="27"/>
        <end position="36"/>
    </location>
</feature>
<evidence type="ECO:0000256" key="2">
    <source>
        <dbReference type="ARBA" id="ARBA00022475"/>
    </source>
</evidence>
<keyword evidence="5" id="KW-0472">Membrane</keyword>
<name>Q7X2Q1_MYCAA</name>
<keyword evidence="2" id="KW-1003">Cell membrane</keyword>
<organism evidence="10">
    <name type="scientific">Mycoplasmopsis agalactiae</name>
    <name type="common">Mycoplasma agalactiae</name>
    <dbReference type="NCBI Taxonomy" id="2110"/>
    <lineage>
        <taxon>Bacteria</taxon>
        <taxon>Bacillati</taxon>
        <taxon>Mycoplasmatota</taxon>
        <taxon>Mycoplasmoidales</taxon>
        <taxon>Metamycoplasmataceae</taxon>
        <taxon>Mycoplasmopsis</taxon>
    </lineage>
</organism>
<feature type="chain" id="PRO_5005701702" evidence="9">
    <location>
        <begin position="23"/>
        <end position="430"/>
    </location>
</feature>
<accession>Q7X2Q1</accession>
<feature type="region of interest" description="Disordered" evidence="8">
    <location>
        <begin position="26"/>
        <end position="67"/>
    </location>
</feature>
<dbReference type="NCBIfam" id="NF033817">
    <property type="entry name" value="Mplas_variab_LP"/>
    <property type="match status" value="1"/>
</dbReference>
<evidence type="ECO:0000256" key="1">
    <source>
        <dbReference type="ARBA" id="ARBA00004193"/>
    </source>
</evidence>
<evidence type="ECO:0000256" key="5">
    <source>
        <dbReference type="ARBA" id="ARBA00023136"/>
    </source>
</evidence>
<feature type="signal peptide" evidence="9">
    <location>
        <begin position="1"/>
        <end position="22"/>
    </location>
</feature>
<protein>
    <submittedName>
        <fullName evidence="10">AvgE</fullName>
    </submittedName>
</protein>
<evidence type="ECO:0000256" key="8">
    <source>
        <dbReference type="SAM" id="MobiDB-lite"/>
    </source>
</evidence>